<keyword evidence="1" id="KW-0472">Membrane</keyword>
<dbReference type="RefSeq" id="WP_194136038.1">
    <property type="nucleotide sequence ID" value="NZ_JADFFK010000014.1"/>
</dbReference>
<name>A0ABR9X5F8_9RHOB</name>
<comment type="caution">
    <text evidence="2">The sequence shown here is derived from an EMBL/GenBank/DDBJ whole genome shotgun (WGS) entry which is preliminary data.</text>
</comment>
<sequence length="57" mass="5696">MAIDPQDDDAGTGVLAGSLSAPAAPLTPQYPTTTVIVAGYLLASFLAVIAGYAVMLD</sequence>
<feature type="transmembrane region" description="Helical" evidence="1">
    <location>
        <begin position="35"/>
        <end position="55"/>
    </location>
</feature>
<dbReference type="Proteomes" id="UP000607796">
    <property type="component" value="Unassembled WGS sequence"/>
</dbReference>
<reference evidence="2 3" key="1">
    <citation type="journal article" date="2021" name="Int. J. Syst. Evol. Microbiol.">
        <title>Salipiger mangrovisoli sp. nov., isolated from mangrove soil and the proposal for the reclassification of Paraphaeobacter pallidus as Salipiger pallidus comb. nov.</title>
        <authorList>
            <person name="Du J."/>
            <person name="Liu Y."/>
            <person name="Pei T."/>
            <person name="Deng M.R."/>
            <person name="Zhu H."/>
        </authorList>
    </citation>
    <scope>NUCLEOTIDE SEQUENCE [LARGE SCALE GENOMIC DNA]</scope>
    <source>
        <strain evidence="2 3">6D45A</strain>
    </source>
</reference>
<gene>
    <name evidence="2" type="ORF">IQ782_17900</name>
</gene>
<evidence type="ECO:0000256" key="1">
    <source>
        <dbReference type="SAM" id="Phobius"/>
    </source>
</evidence>
<organism evidence="2 3">
    <name type="scientific">Salipiger mangrovisoli</name>
    <dbReference type="NCBI Taxonomy" id="2865933"/>
    <lineage>
        <taxon>Bacteria</taxon>
        <taxon>Pseudomonadati</taxon>
        <taxon>Pseudomonadota</taxon>
        <taxon>Alphaproteobacteria</taxon>
        <taxon>Rhodobacterales</taxon>
        <taxon>Roseobacteraceae</taxon>
        <taxon>Salipiger</taxon>
    </lineage>
</organism>
<evidence type="ECO:0000313" key="3">
    <source>
        <dbReference type="Proteomes" id="UP000607796"/>
    </source>
</evidence>
<keyword evidence="3" id="KW-1185">Reference proteome</keyword>
<keyword evidence="1" id="KW-1133">Transmembrane helix</keyword>
<protein>
    <submittedName>
        <fullName evidence="2">Uncharacterized protein</fullName>
    </submittedName>
</protein>
<evidence type="ECO:0000313" key="2">
    <source>
        <dbReference type="EMBL" id="MBE9638735.1"/>
    </source>
</evidence>
<proteinExistence type="predicted"/>
<keyword evidence="1" id="KW-0812">Transmembrane</keyword>
<dbReference type="EMBL" id="JADFFK010000014">
    <property type="protein sequence ID" value="MBE9638735.1"/>
    <property type="molecule type" value="Genomic_DNA"/>
</dbReference>
<accession>A0ABR9X5F8</accession>